<protein>
    <submittedName>
        <fullName evidence="6">Corrinoid protein</fullName>
    </submittedName>
</protein>
<dbReference type="GO" id="GO:0046653">
    <property type="term" value="P:tetrahydrofolate metabolic process"/>
    <property type="evidence" value="ECO:0007669"/>
    <property type="project" value="TreeGrafter"/>
</dbReference>
<dbReference type="InterPro" id="IPR036594">
    <property type="entry name" value="Meth_synthase_dom"/>
</dbReference>
<dbReference type="CDD" id="cd02070">
    <property type="entry name" value="corrinoid_protein_B12-BD"/>
    <property type="match status" value="1"/>
</dbReference>
<evidence type="ECO:0000259" key="4">
    <source>
        <dbReference type="PROSITE" id="PS51332"/>
    </source>
</evidence>
<dbReference type="GO" id="GO:0046872">
    <property type="term" value="F:metal ion binding"/>
    <property type="evidence" value="ECO:0007669"/>
    <property type="project" value="UniProtKB-KW"/>
</dbReference>
<dbReference type="Pfam" id="PF02310">
    <property type="entry name" value="B12-binding"/>
    <property type="match status" value="1"/>
</dbReference>
<dbReference type="GO" id="GO:0050667">
    <property type="term" value="P:homocysteine metabolic process"/>
    <property type="evidence" value="ECO:0007669"/>
    <property type="project" value="TreeGrafter"/>
</dbReference>
<dbReference type="GO" id="GO:0031419">
    <property type="term" value="F:cobalamin binding"/>
    <property type="evidence" value="ECO:0007669"/>
    <property type="project" value="InterPro"/>
</dbReference>
<sequence>MSILNEISENLQKGKAKVVKQLVQQAIDEKIPVETILNEGLLSGMSIIGEKFKNNEVFVPEVLVAARAMNMGASLLKPLMAEAGVEAAGKVCIGTVRGDLHDIGKNLVKMMMEGKGLEVIDLGTDVAPETYVQTAIEQGCQIICCSALLTTTMCEMENVVKQANEAGIHGKVKIMVGGAPVTQAFCEQIGADCYTPDAASAADAAVAFCKATA</sequence>
<dbReference type="Proteomes" id="UP000824242">
    <property type="component" value="Unassembled WGS sequence"/>
</dbReference>
<dbReference type="GO" id="GO:0005829">
    <property type="term" value="C:cytosol"/>
    <property type="evidence" value="ECO:0007669"/>
    <property type="project" value="TreeGrafter"/>
</dbReference>
<keyword evidence="2" id="KW-0479">Metal-binding</keyword>
<evidence type="ECO:0000313" key="7">
    <source>
        <dbReference type="Proteomes" id="UP000824242"/>
    </source>
</evidence>
<dbReference type="FunFam" id="3.40.50.280:FF:000003">
    <property type="entry name" value="Dimethylamine methyltransferase corrinoid protein"/>
    <property type="match status" value="1"/>
</dbReference>
<dbReference type="SMART" id="SM01018">
    <property type="entry name" value="B12-binding_2"/>
    <property type="match status" value="1"/>
</dbReference>
<dbReference type="Pfam" id="PF02607">
    <property type="entry name" value="B12-binding_2"/>
    <property type="match status" value="1"/>
</dbReference>
<dbReference type="PROSITE" id="PS51332">
    <property type="entry name" value="B12_BINDING"/>
    <property type="match status" value="1"/>
</dbReference>
<proteinExistence type="inferred from homology"/>
<dbReference type="Gene3D" id="3.40.50.280">
    <property type="entry name" value="Cobalamin-binding domain"/>
    <property type="match status" value="1"/>
</dbReference>
<accession>A0A9D1DD63</accession>
<keyword evidence="3" id="KW-0170">Cobalt</keyword>
<gene>
    <name evidence="6" type="ORF">IAB89_01335</name>
</gene>
<dbReference type="InterPro" id="IPR050554">
    <property type="entry name" value="Met_Synthase/Corrinoid"/>
</dbReference>
<evidence type="ECO:0000313" key="6">
    <source>
        <dbReference type="EMBL" id="HIR46291.1"/>
    </source>
</evidence>
<dbReference type="Gene3D" id="1.10.1240.10">
    <property type="entry name" value="Methionine synthase domain"/>
    <property type="match status" value="1"/>
</dbReference>
<dbReference type="SUPFAM" id="SSF52242">
    <property type="entry name" value="Cobalamin (vitamin B12)-binding domain"/>
    <property type="match status" value="1"/>
</dbReference>
<comment type="caution">
    <text evidence="6">The sequence shown here is derived from an EMBL/GenBank/DDBJ whole genome shotgun (WGS) entry which is preliminary data.</text>
</comment>
<dbReference type="InterPro" id="IPR036724">
    <property type="entry name" value="Cobalamin-bd_sf"/>
</dbReference>
<dbReference type="EMBL" id="DVGZ01000014">
    <property type="protein sequence ID" value="HIR46291.1"/>
    <property type="molecule type" value="Genomic_DNA"/>
</dbReference>
<evidence type="ECO:0000259" key="5">
    <source>
        <dbReference type="PROSITE" id="PS51337"/>
    </source>
</evidence>
<organism evidence="6 7">
    <name type="scientific">Candidatus Caccousia avicola</name>
    <dbReference type="NCBI Taxonomy" id="2840721"/>
    <lineage>
        <taxon>Bacteria</taxon>
        <taxon>Bacillati</taxon>
        <taxon>Bacillota</taxon>
        <taxon>Clostridia</taxon>
        <taxon>Eubacteriales</taxon>
        <taxon>Oscillospiraceae</taxon>
        <taxon>Oscillospiraceae incertae sedis</taxon>
        <taxon>Candidatus Caccousia</taxon>
    </lineage>
</organism>
<name>A0A9D1DD63_9FIRM</name>
<feature type="domain" description="B12-binding N-terminal" evidence="5">
    <location>
        <begin position="1"/>
        <end position="88"/>
    </location>
</feature>
<dbReference type="SUPFAM" id="SSF47644">
    <property type="entry name" value="Methionine synthase domain"/>
    <property type="match status" value="1"/>
</dbReference>
<dbReference type="InterPro" id="IPR006158">
    <property type="entry name" value="Cobalamin-bd"/>
</dbReference>
<evidence type="ECO:0000256" key="2">
    <source>
        <dbReference type="ARBA" id="ARBA00022723"/>
    </source>
</evidence>
<feature type="domain" description="B12-binding" evidence="4">
    <location>
        <begin position="88"/>
        <end position="213"/>
    </location>
</feature>
<evidence type="ECO:0000256" key="1">
    <source>
        <dbReference type="ARBA" id="ARBA00010854"/>
    </source>
</evidence>
<dbReference type="InterPro" id="IPR003759">
    <property type="entry name" value="Cbl-bd_cap"/>
</dbReference>
<reference evidence="6" key="1">
    <citation type="submission" date="2020-10" db="EMBL/GenBank/DDBJ databases">
        <authorList>
            <person name="Gilroy R."/>
        </authorList>
    </citation>
    <scope>NUCLEOTIDE SEQUENCE</scope>
    <source>
        <strain evidence="6">ChiSxjej1B13-7958</strain>
    </source>
</reference>
<comment type="similarity">
    <text evidence="1">Belongs to the methylamine corrinoid protein family.</text>
</comment>
<reference evidence="6" key="2">
    <citation type="journal article" date="2021" name="PeerJ">
        <title>Extensive microbial diversity within the chicken gut microbiome revealed by metagenomics and culture.</title>
        <authorList>
            <person name="Gilroy R."/>
            <person name="Ravi A."/>
            <person name="Getino M."/>
            <person name="Pursley I."/>
            <person name="Horton D.L."/>
            <person name="Alikhan N.F."/>
            <person name="Baker D."/>
            <person name="Gharbi K."/>
            <person name="Hall N."/>
            <person name="Watson M."/>
            <person name="Adriaenssens E.M."/>
            <person name="Foster-Nyarko E."/>
            <person name="Jarju S."/>
            <person name="Secka A."/>
            <person name="Antonio M."/>
            <person name="Oren A."/>
            <person name="Chaudhuri R.R."/>
            <person name="La Ragione R."/>
            <person name="Hildebrand F."/>
            <person name="Pallen M.J."/>
        </authorList>
    </citation>
    <scope>NUCLEOTIDE SEQUENCE</scope>
    <source>
        <strain evidence="6">ChiSxjej1B13-7958</strain>
    </source>
</reference>
<dbReference type="PANTHER" id="PTHR45833:SF1">
    <property type="entry name" value="METHIONINE SYNTHASE"/>
    <property type="match status" value="1"/>
</dbReference>
<dbReference type="PROSITE" id="PS51337">
    <property type="entry name" value="B12_BINDING_NTER"/>
    <property type="match status" value="1"/>
</dbReference>
<dbReference type="PANTHER" id="PTHR45833">
    <property type="entry name" value="METHIONINE SYNTHASE"/>
    <property type="match status" value="1"/>
</dbReference>
<dbReference type="GO" id="GO:0008705">
    <property type="term" value="F:methionine synthase activity"/>
    <property type="evidence" value="ECO:0007669"/>
    <property type="project" value="TreeGrafter"/>
</dbReference>
<dbReference type="AlphaFoldDB" id="A0A9D1DD63"/>
<evidence type="ECO:0000256" key="3">
    <source>
        <dbReference type="ARBA" id="ARBA00023285"/>
    </source>
</evidence>